<dbReference type="InterPro" id="IPR001368">
    <property type="entry name" value="TNFR/NGFR_Cys_rich_reg"/>
</dbReference>
<dbReference type="AlphaFoldDB" id="V3ZW79"/>
<reference evidence="3 4" key="1">
    <citation type="journal article" date="2013" name="Nature">
        <title>Insights into bilaterian evolution from three spiralian genomes.</title>
        <authorList>
            <person name="Simakov O."/>
            <person name="Marletaz F."/>
            <person name="Cho S.J."/>
            <person name="Edsinger-Gonzales E."/>
            <person name="Havlak P."/>
            <person name="Hellsten U."/>
            <person name="Kuo D.H."/>
            <person name="Larsson T."/>
            <person name="Lv J."/>
            <person name="Arendt D."/>
            <person name="Savage R."/>
            <person name="Osoegawa K."/>
            <person name="de Jong P."/>
            <person name="Grimwood J."/>
            <person name="Chapman J.A."/>
            <person name="Shapiro H."/>
            <person name="Aerts A."/>
            <person name="Otillar R.P."/>
            <person name="Terry A.Y."/>
            <person name="Boore J.L."/>
            <person name="Grigoriev I.V."/>
            <person name="Lindberg D.R."/>
            <person name="Seaver E.C."/>
            <person name="Weisblat D.A."/>
            <person name="Putnam N.H."/>
            <person name="Rokhsar D.S."/>
        </authorList>
    </citation>
    <scope>NUCLEOTIDE SEQUENCE [LARGE SCALE GENOMIC DNA]</scope>
</reference>
<accession>V3ZW79</accession>
<dbReference type="EMBL" id="KB203301">
    <property type="protein sequence ID" value="ESO85216.1"/>
    <property type="molecule type" value="Genomic_DNA"/>
</dbReference>
<evidence type="ECO:0000313" key="4">
    <source>
        <dbReference type="Proteomes" id="UP000030746"/>
    </source>
</evidence>
<dbReference type="CDD" id="cd00185">
    <property type="entry name" value="TNFRSF"/>
    <property type="match status" value="1"/>
</dbReference>
<evidence type="ECO:0000313" key="3">
    <source>
        <dbReference type="EMBL" id="ESO85216.1"/>
    </source>
</evidence>
<evidence type="ECO:0000256" key="1">
    <source>
        <dbReference type="PROSITE-ProRule" id="PRU00206"/>
    </source>
</evidence>
<dbReference type="Gene3D" id="2.10.50.10">
    <property type="entry name" value="Tumor Necrosis Factor Receptor, subunit A, domain 2"/>
    <property type="match status" value="1"/>
</dbReference>
<dbReference type="GeneID" id="20251512"/>
<dbReference type="SUPFAM" id="SSF57586">
    <property type="entry name" value="TNF receptor-like"/>
    <property type="match status" value="1"/>
</dbReference>
<gene>
    <name evidence="3" type="ORF">LOTGIDRAFT_59518</name>
</gene>
<dbReference type="Pfam" id="PF00020">
    <property type="entry name" value="TNFR_c6"/>
    <property type="match status" value="1"/>
</dbReference>
<dbReference type="HOGENOM" id="CLU_2747373_0_0_1"/>
<proteinExistence type="predicted"/>
<feature type="disulfide bond" evidence="1">
    <location>
        <begin position="24"/>
        <end position="39"/>
    </location>
</feature>
<dbReference type="OrthoDB" id="10031141at2759"/>
<dbReference type="CTD" id="20251512"/>
<dbReference type="KEGG" id="lgi:LOTGIDRAFT_59518"/>
<dbReference type="PROSITE" id="PS50050">
    <property type="entry name" value="TNFR_NGFR_2"/>
    <property type="match status" value="1"/>
</dbReference>
<feature type="domain" description="TNFR-Cys" evidence="2">
    <location>
        <begin position="23"/>
        <end position="65"/>
    </location>
</feature>
<name>V3ZW79_LOTGI</name>
<evidence type="ECO:0000259" key="2">
    <source>
        <dbReference type="PROSITE" id="PS50050"/>
    </source>
</evidence>
<dbReference type="Proteomes" id="UP000030746">
    <property type="component" value="Unassembled WGS sequence"/>
</dbReference>
<keyword evidence="1" id="KW-1015">Disulfide bond</keyword>
<feature type="disulfide bond" evidence="1">
    <location>
        <begin position="47"/>
        <end position="65"/>
    </location>
</feature>
<keyword evidence="4" id="KW-1185">Reference proteome</keyword>
<organism evidence="3 4">
    <name type="scientific">Lottia gigantea</name>
    <name type="common">Giant owl limpet</name>
    <dbReference type="NCBI Taxonomy" id="225164"/>
    <lineage>
        <taxon>Eukaryota</taxon>
        <taxon>Metazoa</taxon>
        <taxon>Spiralia</taxon>
        <taxon>Lophotrochozoa</taxon>
        <taxon>Mollusca</taxon>
        <taxon>Gastropoda</taxon>
        <taxon>Patellogastropoda</taxon>
        <taxon>Lottioidea</taxon>
        <taxon>Lottiidae</taxon>
        <taxon>Lottia</taxon>
    </lineage>
</organism>
<comment type="caution">
    <text evidence="1">Lacks conserved residue(s) required for the propagation of feature annotation.</text>
</comment>
<feature type="non-terminal residue" evidence="3">
    <location>
        <position position="1"/>
    </location>
</feature>
<sequence length="71" mass="7581">CNCGPGKYVKTKCTSTQHAVCEPCAVGAYSSGTNKDSYCTDCTHVHCPSQAFFKSKCTPKADSVCECNEGY</sequence>
<feature type="repeat" description="TNFR-Cys" evidence="1">
    <location>
        <begin position="23"/>
        <end position="65"/>
    </location>
</feature>
<feature type="non-terminal residue" evidence="3">
    <location>
        <position position="71"/>
    </location>
</feature>
<dbReference type="RefSeq" id="XP_009064067.1">
    <property type="nucleotide sequence ID" value="XM_009065819.1"/>
</dbReference>
<protein>
    <recommendedName>
        <fullName evidence="2">TNFR-Cys domain-containing protein</fullName>
    </recommendedName>
</protein>